<name>A0A1I7AMS6_9FLAO</name>
<keyword evidence="7 13" id="KW-0808">Transferase</keyword>
<evidence type="ECO:0000256" key="5">
    <source>
        <dbReference type="ARBA" id="ARBA00022516"/>
    </source>
</evidence>
<evidence type="ECO:0000256" key="3">
    <source>
        <dbReference type="ARBA" id="ARBA00012071"/>
    </source>
</evidence>
<dbReference type="GO" id="GO:0009244">
    <property type="term" value="P:lipopolysaccharide core region biosynthetic process"/>
    <property type="evidence" value="ECO:0007669"/>
    <property type="project" value="TreeGrafter"/>
</dbReference>
<dbReference type="NCBIfam" id="TIGR00682">
    <property type="entry name" value="lpxK"/>
    <property type="match status" value="1"/>
</dbReference>
<dbReference type="EC" id="2.7.1.130" evidence="3 13"/>
<evidence type="ECO:0000256" key="6">
    <source>
        <dbReference type="ARBA" id="ARBA00022556"/>
    </source>
</evidence>
<comment type="pathway">
    <text evidence="2 13">Glycolipid biosynthesis; lipid IV(A) biosynthesis; lipid IV(A) from (3R)-3-hydroxytetradecanoyl-[acyl-carrier-protein] and UDP-N-acetyl-alpha-D-glucosamine: step 6/6.</text>
</comment>
<dbReference type="PANTHER" id="PTHR42724:SF1">
    <property type="entry name" value="TETRAACYLDISACCHARIDE 4'-KINASE, MITOCHONDRIAL-RELATED"/>
    <property type="match status" value="1"/>
</dbReference>
<dbReference type="HAMAP" id="MF_00409">
    <property type="entry name" value="LpxK"/>
    <property type="match status" value="1"/>
</dbReference>
<keyword evidence="11 13" id="KW-0443">Lipid metabolism</keyword>
<keyword evidence="9 13" id="KW-0418">Kinase</keyword>
<dbReference type="OrthoDB" id="9766423at2"/>
<dbReference type="GO" id="GO:0005524">
    <property type="term" value="F:ATP binding"/>
    <property type="evidence" value="ECO:0007669"/>
    <property type="project" value="UniProtKB-UniRule"/>
</dbReference>
<keyword evidence="15" id="KW-1185">Reference proteome</keyword>
<reference evidence="14 15" key="1">
    <citation type="submission" date="2016-10" db="EMBL/GenBank/DDBJ databases">
        <authorList>
            <person name="de Groot N.N."/>
        </authorList>
    </citation>
    <scope>NUCLEOTIDE SEQUENCE [LARGE SCALE GENOMIC DNA]</scope>
    <source>
        <strain evidence="14 15">CGMCC 1.7005</strain>
    </source>
</reference>
<proteinExistence type="inferred from homology"/>
<dbReference type="UniPathway" id="UPA00359">
    <property type="reaction ID" value="UER00482"/>
</dbReference>
<keyword evidence="6 13" id="KW-0441">Lipid A biosynthesis</keyword>
<evidence type="ECO:0000256" key="11">
    <source>
        <dbReference type="ARBA" id="ARBA00023098"/>
    </source>
</evidence>
<feature type="binding site" evidence="13">
    <location>
        <begin position="47"/>
        <end position="54"/>
    </location>
    <ligand>
        <name>ATP</name>
        <dbReference type="ChEBI" id="CHEBI:30616"/>
    </ligand>
</feature>
<evidence type="ECO:0000256" key="8">
    <source>
        <dbReference type="ARBA" id="ARBA00022741"/>
    </source>
</evidence>
<dbReference type="GO" id="GO:0009029">
    <property type="term" value="F:lipid-A 4'-kinase activity"/>
    <property type="evidence" value="ECO:0007669"/>
    <property type="project" value="UniProtKB-UniRule"/>
</dbReference>
<evidence type="ECO:0000313" key="14">
    <source>
        <dbReference type="EMBL" id="SFT76249.1"/>
    </source>
</evidence>
<evidence type="ECO:0000313" key="15">
    <source>
        <dbReference type="Proteomes" id="UP000236454"/>
    </source>
</evidence>
<keyword evidence="10 13" id="KW-0067">ATP-binding</keyword>
<evidence type="ECO:0000256" key="10">
    <source>
        <dbReference type="ARBA" id="ARBA00022840"/>
    </source>
</evidence>
<evidence type="ECO:0000256" key="1">
    <source>
        <dbReference type="ARBA" id="ARBA00002274"/>
    </source>
</evidence>
<gene>
    <name evidence="13" type="primary">lpxK</name>
    <name evidence="14" type="ORF">SAMN05216474_2241</name>
</gene>
<dbReference type="GO" id="GO:0009245">
    <property type="term" value="P:lipid A biosynthetic process"/>
    <property type="evidence" value="ECO:0007669"/>
    <property type="project" value="UniProtKB-UniRule"/>
</dbReference>
<protein>
    <recommendedName>
        <fullName evidence="4 13">Tetraacyldisaccharide 4'-kinase</fullName>
        <ecNumber evidence="3 13">2.7.1.130</ecNumber>
    </recommendedName>
    <alternativeName>
        <fullName evidence="12 13">Lipid A 4'-kinase</fullName>
    </alternativeName>
</protein>
<dbReference type="AlphaFoldDB" id="A0A1I7AMS6"/>
<organism evidence="14 15">
    <name type="scientific">Lishizhenia tianjinensis</name>
    <dbReference type="NCBI Taxonomy" id="477690"/>
    <lineage>
        <taxon>Bacteria</taxon>
        <taxon>Pseudomonadati</taxon>
        <taxon>Bacteroidota</taxon>
        <taxon>Flavobacteriia</taxon>
        <taxon>Flavobacteriales</taxon>
        <taxon>Crocinitomicaceae</taxon>
        <taxon>Lishizhenia</taxon>
    </lineage>
</organism>
<comment type="catalytic activity">
    <reaction evidence="13">
        <text>a lipid A disaccharide + ATP = a lipid IVA + ADP + H(+)</text>
        <dbReference type="Rhea" id="RHEA:67840"/>
        <dbReference type="ChEBI" id="CHEBI:15378"/>
        <dbReference type="ChEBI" id="CHEBI:30616"/>
        <dbReference type="ChEBI" id="CHEBI:176343"/>
        <dbReference type="ChEBI" id="CHEBI:176425"/>
        <dbReference type="ChEBI" id="CHEBI:456216"/>
        <dbReference type="EC" id="2.7.1.130"/>
    </reaction>
</comment>
<evidence type="ECO:0000256" key="12">
    <source>
        <dbReference type="ARBA" id="ARBA00029757"/>
    </source>
</evidence>
<dbReference type="InterPro" id="IPR003758">
    <property type="entry name" value="LpxK"/>
</dbReference>
<accession>A0A1I7AMS6</accession>
<dbReference type="RefSeq" id="WP_090249528.1">
    <property type="nucleotide sequence ID" value="NZ_FPAS01000003.1"/>
</dbReference>
<keyword evidence="8 13" id="KW-0547">Nucleotide-binding</keyword>
<evidence type="ECO:0000256" key="7">
    <source>
        <dbReference type="ARBA" id="ARBA00022679"/>
    </source>
</evidence>
<keyword evidence="5 13" id="KW-0444">Lipid biosynthesis</keyword>
<evidence type="ECO:0000256" key="9">
    <source>
        <dbReference type="ARBA" id="ARBA00022777"/>
    </source>
</evidence>
<comment type="function">
    <text evidence="1 13">Transfers the gamma-phosphate of ATP to the 4'-position of a tetraacyldisaccharide 1-phosphate intermediate (termed DS-1-P) to form tetraacyldisaccharide 1,4'-bis-phosphate (lipid IVA).</text>
</comment>
<dbReference type="STRING" id="477690.SAMN05216474_2241"/>
<dbReference type="Proteomes" id="UP000236454">
    <property type="component" value="Unassembled WGS sequence"/>
</dbReference>
<evidence type="ECO:0000256" key="4">
    <source>
        <dbReference type="ARBA" id="ARBA00016436"/>
    </source>
</evidence>
<sequence>MKSLLKIFIPLGWLYGTVMAIRNIFFNLGIFKVYTSKIPTLSVGNLSMGGTGKTPHVDFIISRLKNKYDIAVLSRGYGRRTKGYLKVTEHSSAETVGDEPLLYKLKHKEEIEVAVCEDRTSGAQKLEKGNYSLLVLDDAYQHRKLGRDCNILITTFEDPYYKDYVVPAGRLREFRRGKKRAHILIISKCPTDITPAQKKMIIDKVKPSSKQSVFFSHIQYGPILPVGNQENWTGENFPEEVLLVTGIANPLPLQKELEKKFKVELMSFPDHHNFTVNDLNKIHTIFDTFVGQKKAIITTEKDMMRLKQPQLLKIIETRPWFYQSITIGLDEETNFLKQIEKHVSANK</sequence>
<evidence type="ECO:0000256" key="13">
    <source>
        <dbReference type="HAMAP-Rule" id="MF_00409"/>
    </source>
</evidence>
<evidence type="ECO:0000256" key="2">
    <source>
        <dbReference type="ARBA" id="ARBA00004870"/>
    </source>
</evidence>
<comment type="similarity">
    <text evidence="13">Belongs to the LpxK family.</text>
</comment>
<dbReference type="GO" id="GO:0005886">
    <property type="term" value="C:plasma membrane"/>
    <property type="evidence" value="ECO:0007669"/>
    <property type="project" value="TreeGrafter"/>
</dbReference>
<dbReference type="PANTHER" id="PTHR42724">
    <property type="entry name" value="TETRAACYLDISACCHARIDE 4'-KINASE"/>
    <property type="match status" value="1"/>
</dbReference>
<dbReference type="Pfam" id="PF02606">
    <property type="entry name" value="LpxK"/>
    <property type="match status" value="1"/>
</dbReference>
<dbReference type="EMBL" id="FPAS01000003">
    <property type="protein sequence ID" value="SFT76249.1"/>
    <property type="molecule type" value="Genomic_DNA"/>
</dbReference>